<dbReference type="EMBL" id="JBHTLI010000002">
    <property type="protein sequence ID" value="MFD1096319.1"/>
    <property type="molecule type" value="Genomic_DNA"/>
</dbReference>
<dbReference type="Gene3D" id="3.40.50.300">
    <property type="entry name" value="P-loop containing nucleotide triphosphate hydrolases"/>
    <property type="match status" value="1"/>
</dbReference>
<keyword evidence="3 12" id="KW-0808">Transferase</keyword>
<dbReference type="NCBIfam" id="TIGR01007">
    <property type="entry name" value="eps_fam"/>
    <property type="match status" value="1"/>
</dbReference>
<dbReference type="InterPro" id="IPR005702">
    <property type="entry name" value="Wzc-like_C"/>
</dbReference>
<keyword evidence="5" id="KW-0418">Kinase</keyword>
<name>A0ABW3NVB6_9FLAO</name>
<evidence type="ECO:0000256" key="1">
    <source>
        <dbReference type="ARBA" id="ARBA00007316"/>
    </source>
</evidence>
<evidence type="ECO:0000256" key="9">
    <source>
        <dbReference type="SAM" id="Phobius"/>
    </source>
</evidence>
<dbReference type="CDD" id="cd05387">
    <property type="entry name" value="BY-kinase"/>
    <property type="match status" value="1"/>
</dbReference>
<keyword evidence="13" id="KW-1185">Reference proteome</keyword>
<keyword evidence="9" id="KW-1133">Transmembrane helix</keyword>
<accession>A0ABW3NVB6</accession>
<keyword evidence="9" id="KW-0812">Transmembrane</keyword>
<evidence type="ECO:0000256" key="2">
    <source>
        <dbReference type="ARBA" id="ARBA00011903"/>
    </source>
</evidence>
<protein>
    <recommendedName>
        <fullName evidence="2">non-specific protein-tyrosine kinase</fullName>
        <ecNumber evidence="2">2.7.10.2</ecNumber>
    </recommendedName>
</protein>
<keyword evidence="7" id="KW-0829">Tyrosine-protein kinase</keyword>
<comment type="caution">
    <text evidence="12">The sequence shown here is derived from an EMBL/GenBank/DDBJ whole genome shotgun (WGS) entry which is preliminary data.</text>
</comment>
<dbReference type="RefSeq" id="WP_380745848.1">
    <property type="nucleotide sequence ID" value="NZ_JBHTLI010000002.1"/>
</dbReference>
<dbReference type="PANTHER" id="PTHR32309">
    <property type="entry name" value="TYROSINE-PROTEIN KINASE"/>
    <property type="match status" value="1"/>
</dbReference>
<dbReference type="SUPFAM" id="SSF52540">
    <property type="entry name" value="P-loop containing nucleoside triphosphate hydrolases"/>
    <property type="match status" value="1"/>
</dbReference>
<keyword evidence="9" id="KW-0472">Membrane</keyword>
<evidence type="ECO:0000256" key="5">
    <source>
        <dbReference type="ARBA" id="ARBA00022777"/>
    </source>
</evidence>
<reference evidence="13" key="1">
    <citation type="journal article" date="2019" name="Int. J. Syst. Evol. Microbiol.">
        <title>The Global Catalogue of Microorganisms (GCM) 10K type strain sequencing project: providing services to taxonomists for standard genome sequencing and annotation.</title>
        <authorList>
            <consortium name="The Broad Institute Genomics Platform"/>
            <consortium name="The Broad Institute Genome Sequencing Center for Infectious Disease"/>
            <person name="Wu L."/>
            <person name="Ma J."/>
        </authorList>
    </citation>
    <scope>NUCLEOTIDE SEQUENCE [LARGE SCALE GENOMIC DNA]</scope>
    <source>
        <strain evidence="13">CCUG 64793</strain>
    </source>
</reference>
<evidence type="ECO:0000256" key="7">
    <source>
        <dbReference type="ARBA" id="ARBA00023137"/>
    </source>
</evidence>
<evidence type="ECO:0000259" key="10">
    <source>
        <dbReference type="Pfam" id="PF13614"/>
    </source>
</evidence>
<proteinExistence type="inferred from homology"/>
<dbReference type="InterPro" id="IPR025669">
    <property type="entry name" value="AAA_dom"/>
</dbReference>
<comment type="catalytic activity">
    <reaction evidence="8">
        <text>L-tyrosyl-[protein] + ATP = O-phospho-L-tyrosyl-[protein] + ADP + H(+)</text>
        <dbReference type="Rhea" id="RHEA:10596"/>
        <dbReference type="Rhea" id="RHEA-COMP:10136"/>
        <dbReference type="Rhea" id="RHEA-COMP:20101"/>
        <dbReference type="ChEBI" id="CHEBI:15378"/>
        <dbReference type="ChEBI" id="CHEBI:30616"/>
        <dbReference type="ChEBI" id="CHEBI:46858"/>
        <dbReference type="ChEBI" id="CHEBI:61978"/>
        <dbReference type="ChEBI" id="CHEBI:456216"/>
        <dbReference type="EC" id="2.7.10.2"/>
    </reaction>
</comment>
<dbReference type="InterPro" id="IPR050445">
    <property type="entry name" value="Bact_polysacc_biosynth/exp"/>
</dbReference>
<evidence type="ECO:0000313" key="12">
    <source>
        <dbReference type="EMBL" id="MFD1096319.1"/>
    </source>
</evidence>
<feature type="transmembrane region" description="Helical" evidence="9">
    <location>
        <begin position="29"/>
        <end position="46"/>
    </location>
</feature>
<sequence>MEELNDFNEEKEESTFDLKAEIYKYLAHWKWLVLGLLLGGLIAYLYNRYTIPKFNTQATMLIVDDQKNNAMSALPSGGGAIFSLSEEGLQSDIEKLKSKQLVESVVDELDHNVIYFIEGNVITVEAYKSSPVLIEFITPDSLVHQTSKNLFVTPLSDTSFKLEDRSANYSNTHEIGEVIELDNLKFTILPKSGEEEGTFRKTKTVNIQIHPLREVANHYISKLQVAQKGQAKDILTLNIIQESSKRSEDFLNKLMQRFNEEGVKNKQEVAENTTSFIQERLEMITTELDSVEVGIAEFKRENRIMDVSSGASEFQSKFSAAEQEIFKLETQLELIASIEDLLRKQGAYELLPDVGISEGGISGLVNSYNTLVMERNMYLKGGTEKNPAVQTITEQLDSLRENLFENIESTKRSIRVQLRELNQRENIAQGKFSNFPGLEKGMRSIERQQQIKEQLYLFLLQRREEAAISFAATASVARVIDSAYTINEPVDPKPWLILVGGFLIGLIIPILIIFIKNMLDTKVHHKGDLHPLIKHIPFIGEVPRISPGQNEQIEVNDRSPLAESFRILRTNLAYLLQNKDKDRGEIIFVTSTVKGEGKTFVSYNMARTLASTGKKVLLVGADIRNPKLHRYGELDYASEKGLSDYLYDYEITEEQIISKENDKGIKVDMVLSGAIPPNPAELLMNDRIEKLLEYAAQKYDFVLVDTAPTMIVTDTLLISPLADTTLYVVRADLTDKKMLDFPKDLKQQGKIKSPAIILNDVDYSKFSYGANYGYSYGYGYGYGVDEPSRWERFRNKFGKSRN</sequence>
<evidence type="ECO:0000256" key="4">
    <source>
        <dbReference type="ARBA" id="ARBA00022741"/>
    </source>
</evidence>
<evidence type="ECO:0000259" key="11">
    <source>
        <dbReference type="Pfam" id="PF13807"/>
    </source>
</evidence>
<feature type="domain" description="AAA" evidence="10">
    <location>
        <begin position="585"/>
        <end position="715"/>
    </location>
</feature>
<dbReference type="InterPro" id="IPR032807">
    <property type="entry name" value="GNVR"/>
</dbReference>
<dbReference type="Pfam" id="PF13807">
    <property type="entry name" value="GNVR"/>
    <property type="match status" value="1"/>
</dbReference>
<dbReference type="GO" id="GO:0004715">
    <property type="term" value="F:non-membrane spanning protein tyrosine kinase activity"/>
    <property type="evidence" value="ECO:0007669"/>
    <property type="project" value="UniProtKB-EC"/>
</dbReference>
<gene>
    <name evidence="12" type="ORF">ACFQ3Q_11205</name>
</gene>
<organism evidence="12 13">
    <name type="scientific">Salegentibacter chungangensis</name>
    <dbReference type="NCBI Taxonomy" id="1335724"/>
    <lineage>
        <taxon>Bacteria</taxon>
        <taxon>Pseudomonadati</taxon>
        <taxon>Bacteroidota</taxon>
        <taxon>Flavobacteriia</taxon>
        <taxon>Flavobacteriales</taxon>
        <taxon>Flavobacteriaceae</taxon>
        <taxon>Salegentibacter</taxon>
    </lineage>
</organism>
<feature type="transmembrane region" description="Helical" evidence="9">
    <location>
        <begin position="495"/>
        <end position="515"/>
    </location>
</feature>
<keyword evidence="6" id="KW-0067">ATP-binding</keyword>
<dbReference type="Proteomes" id="UP001597131">
    <property type="component" value="Unassembled WGS sequence"/>
</dbReference>
<feature type="domain" description="Tyrosine-protein kinase G-rich" evidence="11">
    <location>
        <begin position="445"/>
        <end position="518"/>
    </location>
</feature>
<dbReference type="InterPro" id="IPR027417">
    <property type="entry name" value="P-loop_NTPase"/>
</dbReference>
<evidence type="ECO:0000313" key="13">
    <source>
        <dbReference type="Proteomes" id="UP001597131"/>
    </source>
</evidence>
<comment type="similarity">
    <text evidence="1">Belongs to the CpsD/CapB family.</text>
</comment>
<keyword evidence="4" id="KW-0547">Nucleotide-binding</keyword>
<evidence type="ECO:0000256" key="3">
    <source>
        <dbReference type="ARBA" id="ARBA00022679"/>
    </source>
</evidence>
<dbReference type="EC" id="2.7.10.2" evidence="2"/>
<dbReference type="Pfam" id="PF13614">
    <property type="entry name" value="AAA_31"/>
    <property type="match status" value="1"/>
</dbReference>
<evidence type="ECO:0000256" key="6">
    <source>
        <dbReference type="ARBA" id="ARBA00022840"/>
    </source>
</evidence>
<evidence type="ECO:0000256" key="8">
    <source>
        <dbReference type="ARBA" id="ARBA00051245"/>
    </source>
</evidence>
<dbReference type="PANTHER" id="PTHR32309:SF13">
    <property type="entry name" value="FERRIC ENTEROBACTIN TRANSPORT PROTEIN FEPE"/>
    <property type="match status" value="1"/>
</dbReference>